<feature type="transmembrane region" description="Helical" evidence="7">
    <location>
        <begin position="624"/>
        <end position="645"/>
    </location>
</feature>
<keyword evidence="3" id="KW-0813">Transport</keyword>
<gene>
    <name evidence="8" type="ORF">PMAYCL1PPCAC_16537</name>
</gene>
<feature type="transmembrane region" description="Helical" evidence="7">
    <location>
        <begin position="298"/>
        <end position="317"/>
    </location>
</feature>
<feature type="transmembrane region" description="Helical" evidence="7">
    <location>
        <begin position="441"/>
        <end position="458"/>
    </location>
</feature>
<proteinExistence type="inferred from homology"/>
<evidence type="ECO:0000256" key="2">
    <source>
        <dbReference type="ARBA" id="ARBA00006279"/>
    </source>
</evidence>
<dbReference type="EMBL" id="BTRK01000004">
    <property type="protein sequence ID" value="GMR46342.1"/>
    <property type="molecule type" value="Genomic_DNA"/>
</dbReference>
<dbReference type="Proteomes" id="UP001328107">
    <property type="component" value="Unassembled WGS sequence"/>
</dbReference>
<dbReference type="PANTHER" id="PTHR11660">
    <property type="entry name" value="SOLUTE CARRIER FAMILY 40 MEMBER"/>
    <property type="match status" value="1"/>
</dbReference>
<accession>A0AAN5CL11</accession>
<feature type="transmembrane region" description="Helical" evidence="7">
    <location>
        <begin position="268"/>
        <end position="292"/>
    </location>
</feature>
<dbReference type="InterPro" id="IPR009716">
    <property type="entry name" value="Ferroportin-1"/>
</dbReference>
<dbReference type="Gene3D" id="1.20.1250.20">
    <property type="entry name" value="MFS general substrate transporter like domains"/>
    <property type="match status" value="1"/>
</dbReference>
<sequence>ITHSSCVISTCQSTLAVLSGAHLTVLSEAMVEAVLGIFGKLSGLLEGITGSIWFQTPSMFGLPVKLLTLVYIIVFAAVDWLLLRISYYGKSYRSFAGPTAQLTFVVEAAILLVCIAAVVGIYGKKERVLLAFEWTSASIVTVTPILYIVYCVRVARGTAEDTEGLGVSDMLVLYTMLFIITAVFEYTCLHAIRIVDKMRREMSAGDGRRLMTNEPEFDRGWSFTISLCMQFLGGIQLVSIQQLVEGVAQIAFSGSLGRLVDLRSERKWGMIMCLIGNNFSMIFSCLLFLMCLTIERSYWIYVSCEFLPKLVIVLHLFRDWALVLVSERGTLNRGLARTNAILTSLDQLANVLAPLFLGALLSFASLQTTCIILAGYSAASFLLKGLLLITLYECNDSLSTMRERKDSLFEPTPDTPEYVKSISARITSFLTVLSTYYGQPVFSAAVGLALLYMTVLGFNGLDIAYGESVGLPENVMGFFRSFGSVAGVAGALMYAVFERQFGVRRTGVIGMLIQASLLSLCVVSIWLPGSPWNPAVYFSTLTWSSWWRALIGNFVATSTNSTAEAPAPTPADWSTMTTSDGTSIVSIFTFLIAIAASRFGLWMADLAITHIMQVATPESQRNTVFGVQNAICQAFSVLKDALVIVLPSANTFGICIIISYGFKVAGCCSYLYYIAKSSAHARKTTKDQEMRAYSREEAKHLSVNEYIDE</sequence>
<evidence type="ECO:0000313" key="9">
    <source>
        <dbReference type="Proteomes" id="UP001328107"/>
    </source>
</evidence>
<evidence type="ECO:0000256" key="3">
    <source>
        <dbReference type="ARBA" id="ARBA00022448"/>
    </source>
</evidence>
<feature type="transmembrane region" description="Helical" evidence="7">
    <location>
        <begin position="371"/>
        <end position="392"/>
    </location>
</feature>
<evidence type="ECO:0000256" key="6">
    <source>
        <dbReference type="ARBA" id="ARBA00023136"/>
    </source>
</evidence>
<reference evidence="9" key="1">
    <citation type="submission" date="2022-10" db="EMBL/GenBank/DDBJ databases">
        <title>Genome assembly of Pristionchus species.</title>
        <authorList>
            <person name="Yoshida K."/>
            <person name="Sommer R.J."/>
        </authorList>
    </citation>
    <scope>NUCLEOTIDE SEQUENCE [LARGE SCALE GENOMIC DNA]</scope>
    <source>
        <strain evidence="9">RS5460</strain>
    </source>
</reference>
<dbReference type="Pfam" id="PF06963">
    <property type="entry name" value="FPN1"/>
    <property type="match status" value="1"/>
</dbReference>
<keyword evidence="9" id="KW-1185">Reference proteome</keyword>
<feature type="transmembrane region" description="Helical" evidence="7">
    <location>
        <begin position="99"/>
        <end position="122"/>
    </location>
</feature>
<evidence type="ECO:0000313" key="8">
    <source>
        <dbReference type="EMBL" id="GMR46342.1"/>
    </source>
</evidence>
<feature type="transmembrane region" description="Helical" evidence="7">
    <location>
        <begin position="129"/>
        <end position="150"/>
    </location>
</feature>
<comment type="subcellular location">
    <subcellularLocation>
        <location evidence="1">Membrane</location>
        <topology evidence="1">Multi-pass membrane protein</topology>
    </subcellularLocation>
</comment>
<dbReference type="SUPFAM" id="SSF103473">
    <property type="entry name" value="MFS general substrate transporter"/>
    <property type="match status" value="1"/>
</dbReference>
<evidence type="ECO:0000256" key="5">
    <source>
        <dbReference type="ARBA" id="ARBA00022989"/>
    </source>
</evidence>
<evidence type="ECO:0008006" key="10">
    <source>
        <dbReference type="Google" id="ProtNLM"/>
    </source>
</evidence>
<feature type="non-terminal residue" evidence="8">
    <location>
        <position position="1"/>
    </location>
</feature>
<name>A0AAN5CL11_9BILA</name>
<feature type="transmembrane region" description="Helical" evidence="7">
    <location>
        <begin position="583"/>
        <end position="604"/>
    </location>
</feature>
<dbReference type="GO" id="GO:0016020">
    <property type="term" value="C:membrane"/>
    <property type="evidence" value="ECO:0007669"/>
    <property type="project" value="UniProtKB-SubCell"/>
</dbReference>
<comment type="caution">
    <text evidence="8">The sequence shown here is derived from an EMBL/GenBank/DDBJ whole genome shotgun (WGS) entry which is preliminary data.</text>
</comment>
<evidence type="ECO:0000256" key="7">
    <source>
        <dbReference type="SAM" id="Phobius"/>
    </source>
</evidence>
<protein>
    <recommendedName>
        <fullName evidence="10">Solute carrier family 40 protein</fullName>
    </recommendedName>
</protein>
<keyword evidence="4 7" id="KW-0812">Transmembrane</keyword>
<keyword evidence="6 7" id="KW-0472">Membrane</keyword>
<dbReference type="GO" id="GO:0005381">
    <property type="term" value="F:iron ion transmembrane transporter activity"/>
    <property type="evidence" value="ECO:0007669"/>
    <property type="project" value="InterPro"/>
</dbReference>
<comment type="similarity">
    <text evidence="2">Belongs to the ferroportin (FP) (TC 2.A.100) family. SLC40A subfamily.</text>
</comment>
<feature type="transmembrane region" description="Helical" evidence="7">
    <location>
        <begin position="66"/>
        <end position="87"/>
    </location>
</feature>
<feature type="transmembrane region" description="Helical" evidence="7">
    <location>
        <begin position="509"/>
        <end position="527"/>
    </location>
</feature>
<evidence type="ECO:0000256" key="4">
    <source>
        <dbReference type="ARBA" id="ARBA00022692"/>
    </source>
</evidence>
<organism evidence="8 9">
    <name type="scientific">Pristionchus mayeri</name>
    <dbReference type="NCBI Taxonomy" id="1317129"/>
    <lineage>
        <taxon>Eukaryota</taxon>
        <taxon>Metazoa</taxon>
        <taxon>Ecdysozoa</taxon>
        <taxon>Nematoda</taxon>
        <taxon>Chromadorea</taxon>
        <taxon>Rhabditida</taxon>
        <taxon>Rhabditina</taxon>
        <taxon>Diplogasteromorpha</taxon>
        <taxon>Diplogasteroidea</taxon>
        <taxon>Neodiplogasteridae</taxon>
        <taxon>Pristionchus</taxon>
    </lineage>
</organism>
<dbReference type="PANTHER" id="PTHR11660:SF69">
    <property type="entry name" value="SOLUTE CARRIER FAMILY 40 MEMBER"/>
    <property type="match status" value="1"/>
</dbReference>
<keyword evidence="5 7" id="KW-1133">Transmembrane helix</keyword>
<feature type="transmembrane region" description="Helical" evidence="7">
    <location>
        <begin position="338"/>
        <end position="365"/>
    </location>
</feature>
<feature type="transmembrane region" description="Helical" evidence="7">
    <location>
        <begin position="651"/>
        <end position="673"/>
    </location>
</feature>
<feature type="transmembrane region" description="Helical" evidence="7">
    <location>
        <begin position="478"/>
        <end position="497"/>
    </location>
</feature>
<feature type="transmembrane region" description="Helical" evidence="7">
    <location>
        <begin position="170"/>
        <end position="192"/>
    </location>
</feature>
<dbReference type="AlphaFoldDB" id="A0AAN5CL11"/>
<evidence type="ECO:0000256" key="1">
    <source>
        <dbReference type="ARBA" id="ARBA00004141"/>
    </source>
</evidence>
<dbReference type="InterPro" id="IPR036259">
    <property type="entry name" value="MFS_trans_sf"/>
</dbReference>